<dbReference type="OrthoDB" id="9765657at2"/>
<keyword evidence="8" id="KW-1185">Reference proteome</keyword>
<evidence type="ECO:0000256" key="2">
    <source>
        <dbReference type="ARBA" id="ARBA00022448"/>
    </source>
</evidence>
<feature type="domain" description="Multidrug resistance protein MdtA-like C-terminal permuted SH3" evidence="5">
    <location>
        <begin position="305"/>
        <end position="364"/>
    </location>
</feature>
<dbReference type="Proteomes" id="UP000298458">
    <property type="component" value="Unassembled WGS sequence"/>
</dbReference>
<name>A0A4R9GE80_9LEPT</name>
<evidence type="ECO:0000256" key="1">
    <source>
        <dbReference type="ARBA" id="ARBA00009477"/>
    </source>
</evidence>
<dbReference type="RefSeq" id="WP_135768432.1">
    <property type="nucleotide sequence ID" value="NZ_RQET01000008.1"/>
</dbReference>
<organism evidence="7 8">
    <name type="scientific">Leptospira fletcheri</name>
    <dbReference type="NCBI Taxonomy" id="2484981"/>
    <lineage>
        <taxon>Bacteria</taxon>
        <taxon>Pseudomonadati</taxon>
        <taxon>Spirochaetota</taxon>
        <taxon>Spirochaetia</taxon>
        <taxon>Leptospirales</taxon>
        <taxon>Leptospiraceae</taxon>
        <taxon>Leptospira</taxon>
    </lineage>
</organism>
<dbReference type="InterPro" id="IPR058647">
    <property type="entry name" value="BSH_CzcB-like"/>
</dbReference>
<keyword evidence="2" id="KW-0813">Transport</keyword>
<dbReference type="Pfam" id="PF25954">
    <property type="entry name" value="Beta-barrel_RND_2"/>
    <property type="match status" value="1"/>
</dbReference>
<evidence type="ECO:0000259" key="6">
    <source>
        <dbReference type="Pfam" id="PF25973"/>
    </source>
</evidence>
<evidence type="ECO:0000313" key="8">
    <source>
        <dbReference type="Proteomes" id="UP000298458"/>
    </source>
</evidence>
<protein>
    <submittedName>
        <fullName evidence="7">Efflux RND transporter periplasmic adaptor subunit</fullName>
    </submittedName>
</protein>
<dbReference type="Gene3D" id="2.40.30.170">
    <property type="match status" value="1"/>
</dbReference>
<dbReference type="InterPro" id="IPR051909">
    <property type="entry name" value="MFP_Cation_Efflux"/>
</dbReference>
<dbReference type="PANTHER" id="PTHR30097">
    <property type="entry name" value="CATION EFFLUX SYSTEM PROTEIN CUSB"/>
    <property type="match status" value="1"/>
</dbReference>
<dbReference type="SUPFAM" id="SSF111369">
    <property type="entry name" value="HlyD-like secretion proteins"/>
    <property type="match status" value="1"/>
</dbReference>
<dbReference type="AlphaFoldDB" id="A0A4R9GE80"/>
<evidence type="ECO:0000313" key="7">
    <source>
        <dbReference type="EMBL" id="TGK10071.1"/>
    </source>
</evidence>
<keyword evidence="3" id="KW-0175">Coiled coil</keyword>
<dbReference type="GO" id="GO:0016020">
    <property type="term" value="C:membrane"/>
    <property type="evidence" value="ECO:0007669"/>
    <property type="project" value="InterPro"/>
</dbReference>
<dbReference type="FunFam" id="2.40.30.170:FF:000010">
    <property type="entry name" value="Efflux RND transporter periplasmic adaptor subunit"/>
    <property type="match status" value="1"/>
</dbReference>
<feature type="domain" description="CusB-like beta-barrel" evidence="4">
    <location>
        <begin position="224"/>
        <end position="300"/>
    </location>
</feature>
<feature type="coiled-coil region" evidence="3">
    <location>
        <begin position="113"/>
        <end position="178"/>
    </location>
</feature>
<dbReference type="Gene3D" id="2.40.50.100">
    <property type="match status" value="1"/>
</dbReference>
<dbReference type="PANTHER" id="PTHR30097:SF16">
    <property type="entry name" value="CATION EFFLUX SYSTEM (CZCB-LIKE)"/>
    <property type="match status" value="1"/>
</dbReference>
<dbReference type="Gene3D" id="1.10.287.470">
    <property type="entry name" value="Helix hairpin bin"/>
    <property type="match status" value="1"/>
</dbReference>
<comment type="similarity">
    <text evidence="1">Belongs to the membrane fusion protein (MFP) (TC 8.A.1) family.</text>
</comment>
<dbReference type="GO" id="GO:0022857">
    <property type="term" value="F:transmembrane transporter activity"/>
    <property type="evidence" value="ECO:0007669"/>
    <property type="project" value="InterPro"/>
</dbReference>
<evidence type="ECO:0000259" key="5">
    <source>
        <dbReference type="Pfam" id="PF25967"/>
    </source>
</evidence>
<dbReference type="InterPro" id="IPR058627">
    <property type="entry name" value="MdtA-like_C"/>
</dbReference>
<evidence type="ECO:0000256" key="3">
    <source>
        <dbReference type="SAM" id="Coils"/>
    </source>
</evidence>
<comment type="caution">
    <text evidence="7">The sequence shown here is derived from an EMBL/GenBank/DDBJ whole genome shotgun (WGS) entry which is preliminary data.</text>
</comment>
<sequence>MKTFIKLLPVLLIVLVSCKKAKKQEPFPEDFIVDGNRISLPENSTLRGRLSTGRIKLKDFRKEVQAPASVEANSTKMAKVTPPLVGRIINIYVKLGDSVKPGQVLFTIDSPELAQAQKDYLSAKAEIIQAEINMNRQKDLFDNGVGMKKDVEQTKTNFEVAKSQLKQAEARLKIYNIDPEKTSLGEPLKVYSPIRGRVISMGLAPGEYHNDPNQNLITIADLSSVWITANVREKDIRFLAEGEDGIARISAYPEDRFEGKVLYIDDILDVETRTVKVRVGFDNPQRKMKPGMFASVTFRSKVGKALLIPAKSIIQENDKKFVFLKISDGNFEKREIVTDDSDSFQDEIVVTDGISDGDEIITEGTFYLLKMK</sequence>
<proteinExistence type="inferred from homology"/>
<reference evidence="7" key="1">
    <citation type="journal article" date="2019" name="PLoS Negl. Trop. Dis.">
        <title>Revisiting the worldwide diversity of Leptospira species in the environment.</title>
        <authorList>
            <person name="Vincent A.T."/>
            <person name="Schiettekatte O."/>
            <person name="Bourhy P."/>
            <person name="Veyrier F.J."/>
            <person name="Picardeau M."/>
        </authorList>
    </citation>
    <scope>NUCLEOTIDE SEQUENCE [LARGE SCALE GENOMIC DNA]</scope>
    <source>
        <strain evidence="7">SSW15</strain>
    </source>
</reference>
<dbReference type="EMBL" id="RQET01000008">
    <property type="protein sequence ID" value="TGK10071.1"/>
    <property type="molecule type" value="Genomic_DNA"/>
</dbReference>
<accession>A0A4R9GE80</accession>
<dbReference type="PROSITE" id="PS51257">
    <property type="entry name" value="PROKAR_LIPOPROTEIN"/>
    <property type="match status" value="1"/>
</dbReference>
<dbReference type="NCBIfam" id="TIGR01730">
    <property type="entry name" value="RND_mfp"/>
    <property type="match status" value="1"/>
</dbReference>
<dbReference type="InterPro" id="IPR006143">
    <property type="entry name" value="RND_pump_MFP"/>
</dbReference>
<evidence type="ECO:0000259" key="4">
    <source>
        <dbReference type="Pfam" id="PF25954"/>
    </source>
</evidence>
<dbReference type="Pfam" id="PF25973">
    <property type="entry name" value="BSH_CzcB"/>
    <property type="match status" value="1"/>
</dbReference>
<dbReference type="Pfam" id="PF25967">
    <property type="entry name" value="RND-MFP_C"/>
    <property type="match status" value="1"/>
</dbReference>
<dbReference type="InterPro" id="IPR058792">
    <property type="entry name" value="Beta-barrel_RND_2"/>
</dbReference>
<feature type="domain" description="CzcB-like barrel-sandwich hybrid" evidence="6">
    <location>
        <begin position="76"/>
        <end position="221"/>
    </location>
</feature>
<gene>
    <name evidence="7" type="ORF">EHO60_12035</name>
</gene>
<dbReference type="Gene3D" id="2.40.420.20">
    <property type="match status" value="1"/>
</dbReference>